<dbReference type="SUPFAM" id="SSF49464">
    <property type="entry name" value="Carboxypeptidase regulatory domain-like"/>
    <property type="match status" value="1"/>
</dbReference>
<dbReference type="EMBL" id="RPDH01000002">
    <property type="protein sequence ID" value="RPE08978.1"/>
    <property type="molecule type" value="Genomic_DNA"/>
</dbReference>
<evidence type="ECO:0000313" key="4">
    <source>
        <dbReference type="Proteomes" id="UP000278351"/>
    </source>
</evidence>
<sequence length="986" mass="109097">MPQRFLNKTSSNLSITTIHMRHALIFTFLFLLLSCAQQAFAQNLVLKGVLKDKGDSSVLKNATIRLSSPEDAAFKKQAITNTTGAFELTGLSRQPYILTISFVGYGELTRAIMLQAETQDLGTIYMPKSSRELKEVVIKGQVPPAQQKGDTLQYNADAYKVNPDASGEDLVKKMPGITVENGTVKAGGEEVRKVTVDGKEFFGEDATLALRNLPAEVISKIEVFDRMSDQARFTGFDDGNSTKAINIVTRAEMRQGQFGKVYAGYGTDGRYSAGGNINLFKDEKRISIIGIANNVNQQNFSSQDLLGVQNAGSGRGGGRGGRGGGGNRGGGGGGFGGGGGNFLVGQQNGLNKTNSIGINFNDNWGKKVTFSGSYFFNNSNARNASISRTQTAIDSITQRVENDTSNSGSSNYNHRINARLEYNIDSNNSIIFTPGISFQKNDAFSRSSGNTLTNESLMSHNAYNSTSMNSGYNLNANLLYRHAFAKRGRTITVGLGVSTNDRTGESFTNSDLNYVTGKGKDDSLRQRVRPLSDGQSFNVNVSYTEPVGKSGQLQVSYNPSWSQNSSDRKAYEYDYAGKDYTILDPSQSNLFTNKYNTQSAGLTYRLGNRDKMLSLGLNYQYAEMETKREFPSPFAGKQSFQNILPNAMLMYRLSEYSRIRVFYRSSTNQPSIQQLQDVYVYSGLTNVSIGNPNLRQQFGHMVAGRYNYTNTVNGNNFFANVFVQTNNDYIANGIYTSARDSLLTATDTLKAGGRLTKAMNMDGYFSARSFFTYGVPLKFIKSNFNMNAGFGYTRTPGVSNYVEGFSHNYNYNLGAVVSSNISEYVDFTVSYTANFNVLKNTIDPRNNANYSTHNAAASLNLLSKNGWVVQNEINHTFTKGLGEGFDQRFWLWNASVGKKFLKNQRGELRLSVFDLLKQNQSVSRTMNGLEIVDEQNQVLTQYFMLTFTYRLKNFGKLNMSQGERGNRRFDRGDGPPPGMMQRDRSF</sequence>
<dbReference type="PROSITE" id="PS51257">
    <property type="entry name" value="PROKAR_LIPOPROTEIN"/>
    <property type="match status" value="1"/>
</dbReference>
<evidence type="ECO:0000259" key="2">
    <source>
        <dbReference type="Pfam" id="PF14905"/>
    </source>
</evidence>
<reference evidence="3 4" key="1">
    <citation type="submission" date="2018-11" db="EMBL/GenBank/DDBJ databases">
        <title>Chitinophaga lutea sp.nov., isolate from arsenic contaminated soil.</title>
        <authorList>
            <person name="Zong Y."/>
        </authorList>
    </citation>
    <scope>NUCLEOTIDE SEQUENCE [LARGE SCALE GENOMIC DNA]</scope>
    <source>
        <strain evidence="3 4">ZY74</strain>
    </source>
</reference>
<dbReference type="Pfam" id="PF14905">
    <property type="entry name" value="OMP_b-brl_3"/>
    <property type="match status" value="1"/>
</dbReference>
<dbReference type="Pfam" id="PF13715">
    <property type="entry name" value="CarbopepD_reg_2"/>
    <property type="match status" value="1"/>
</dbReference>
<dbReference type="InterPro" id="IPR041700">
    <property type="entry name" value="OMP_b-brl_3"/>
</dbReference>
<dbReference type="SUPFAM" id="SSF56935">
    <property type="entry name" value="Porins"/>
    <property type="match status" value="1"/>
</dbReference>
<feature type="region of interest" description="Disordered" evidence="1">
    <location>
        <begin position="308"/>
        <end position="332"/>
    </location>
</feature>
<feature type="region of interest" description="Disordered" evidence="1">
    <location>
        <begin position="962"/>
        <end position="986"/>
    </location>
</feature>
<keyword evidence="4" id="KW-1185">Reference proteome</keyword>
<proteinExistence type="predicted"/>
<evidence type="ECO:0000256" key="1">
    <source>
        <dbReference type="SAM" id="MobiDB-lite"/>
    </source>
</evidence>
<dbReference type="AlphaFoldDB" id="A0A3N4PN06"/>
<protein>
    <submittedName>
        <fullName evidence="3">TonB-dependent receptor</fullName>
    </submittedName>
</protein>
<dbReference type="InterPro" id="IPR008969">
    <property type="entry name" value="CarboxyPept-like_regulatory"/>
</dbReference>
<dbReference type="Proteomes" id="UP000278351">
    <property type="component" value="Unassembled WGS sequence"/>
</dbReference>
<accession>A0A3N4PN06</accession>
<comment type="caution">
    <text evidence="3">The sequence shown here is derived from an EMBL/GenBank/DDBJ whole genome shotgun (WGS) entry which is preliminary data.</text>
</comment>
<feature type="compositionally biased region" description="Gly residues" evidence="1">
    <location>
        <begin position="313"/>
        <end position="332"/>
    </location>
</feature>
<keyword evidence="3" id="KW-0675">Receptor</keyword>
<organism evidence="3 4">
    <name type="scientific">Chitinophaga lutea</name>
    <dbReference type="NCBI Taxonomy" id="2488634"/>
    <lineage>
        <taxon>Bacteria</taxon>
        <taxon>Pseudomonadati</taxon>
        <taxon>Bacteroidota</taxon>
        <taxon>Chitinophagia</taxon>
        <taxon>Chitinophagales</taxon>
        <taxon>Chitinophagaceae</taxon>
        <taxon>Chitinophaga</taxon>
    </lineage>
</organism>
<feature type="compositionally biased region" description="Basic and acidic residues" evidence="1">
    <location>
        <begin position="964"/>
        <end position="973"/>
    </location>
</feature>
<feature type="domain" description="Outer membrane protein beta-barrel" evidence="2">
    <location>
        <begin position="482"/>
        <end position="949"/>
    </location>
</feature>
<name>A0A3N4PN06_9BACT</name>
<gene>
    <name evidence="3" type="ORF">EGT74_18365</name>
</gene>
<evidence type="ECO:0000313" key="3">
    <source>
        <dbReference type="EMBL" id="RPE08978.1"/>
    </source>
</evidence>